<reference evidence="1 2" key="1">
    <citation type="journal article" date="2024" name="Front Chem Biol">
        <title>Unveiling the potential of Daldinia eschscholtzii MFLUCC 19-0629 through bioactivity and bioinformatics studies for enhanced sustainable agriculture production.</title>
        <authorList>
            <person name="Brooks S."/>
            <person name="Weaver J.A."/>
            <person name="Klomchit A."/>
            <person name="Alharthi S.A."/>
            <person name="Onlamun T."/>
            <person name="Nurani R."/>
            <person name="Vong T.K."/>
            <person name="Alberti F."/>
            <person name="Greco C."/>
        </authorList>
    </citation>
    <scope>NUCLEOTIDE SEQUENCE [LARGE SCALE GENOMIC DNA]</scope>
    <source>
        <strain evidence="1">MFLUCC 19-0629</strain>
    </source>
</reference>
<evidence type="ECO:0000313" key="2">
    <source>
        <dbReference type="Proteomes" id="UP001369815"/>
    </source>
</evidence>
<keyword evidence="2" id="KW-1185">Reference proteome</keyword>
<protein>
    <submittedName>
        <fullName evidence="1">Uncharacterized protein</fullName>
    </submittedName>
</protein>
<gene>
    <name evidence="1" type="ORF">Daesc_005619</name>
</gene>
<name>A0AAX6MLP3_9PEZI</name>
<accession>A0AAX6MLP3</accession>
<comment type="caution">
    <text evidence="1">The sequence shown here is derived from an EMBL/GenBank/DDBJ whole genome shotgun (WGS) entry which is preliminary data.</text>
</comment>
<organism evidence="1 2">
    <name type="scientific">Daldinia eschscholtzii</name>
    <dbReference type="NCBI Taxonomy" id="292717"/>
    <lineage>
        <taxon>Eukaryota</taxon>
        <taxon>Fungi</taxon>
        <taxon>Dikarya</taxon>
        <taxon>Ascomycota</taxon>
        <taxon>Pezizomycotina</taxon>
        <taxon>Sordariomycetes</taxon>
        <taxon>Xylariomycetidae</taxon>
        <taxon>Xylariales</taxon>
        <taxon>Hypoxylaceae</taxon>
        <taxon>Daldinia</taxon>
    </lineage>
</organism>
<dbReference type="EMBL" id="JBANMG010000005">
    <property type="protein sequence ID" value="KAK6953317.1"/>
    <property type="molecule type" value="Genomic_DNA"/>
</dbReference>
<evidence type="ECO:0000313" key="1">
    <source>
        <dbReference type="EMBL" id="KAK6953317.1"/>
    </source>
</evidence>
<proteinExistence type="predicted"/>
<dbReference type="AlphaFoldDB" id="A0AAX6MLP3"/>
<sequence>MPSINIQEGCHYFDASYADPGIPDGSHGSNWPNDNKKSWWLGIVEKLVFSSNGQRRGDSARKQNGQNSITILAFRYVVVGQGTNKCHERSAEVAHPDLFSAGPLLTCIKWRVSEERRQNPDHVMLGKPQKSPGTRK</sequence>
<dbReference type="Proteomes" id="UP001369815">
    <property type="component" value="Unassembled WGS sequence"/>
</dbReference>